<dbReference type="WBParaSite" id="ES5_v2.g18260.t1">
    <property type="protein sequence ID" value="ES5_v2.g18260.t1"/>
    <property type="gene ID" value="ES5_v2.g18260"/>
</dbReference>
<proteinExistence type="predicted"/>
<reference evidence="2" key="1">
    <citation type="submission" date="2022-11" db="UniProtKB">
        <authorList>
            <consortium name="WormBaseParasite"/>
        </authorList>
    </citation>
    <scope>IDENTIFICATION</scope>
</reference>
<sequence length="87" mass="9982">METEPEVSSLDSKPKWINGKIVWSGGPSLKQYFNLPESVMYYIAMNPSTPEVYLKLIQSCKYFFEKNPILVVADIYDDTTFCFNALS</sequence>
<evidence type="ECO:0000313" key="2">
    <source>
        <dbReference type="WBParaSite" id="ES5_v2.g18260.t1"/>
    </source>
</evidence>
<accession>A0AC34FM67</accession>
<protein>
    <submittedName>
        <fullName evidence="2">Uncharacterized protein</fullName>
    </submittedName>
</protein>
<organism evidence="1 2">
    <name type="scientific">Panagrolaimus sp. ES5</name>
    <dbReference type="NCBI Taxonomy" id="591445"/>
    <lineage>
        <taxon>Eukaryota</taxon>
        <taxon>Metazoa</taxon>
        <taxon>Ecdysozoa</taxon>
        <taxon>Nematoda</taxon>
        <taxon>Chromadorea</taxon>
        <taxon>Rhabditida</taxon>
        <taxon>Tylenchina</taxon>
        <taxon>Panagrolaimomorpha</taxon>
        <taxon>Panagrolaimoidea</taxon>
        <taxon>Panagrolaimidae</taxon>
        <taxon>Panagrolaimus</taxon>
    </lineage>
</organism>
<dbReference type="Proteomes" id="UP000887579">
    <property type="component" value="Unplaced"/>
</dbReference>
<evidence type="ECO:0000313" key="1">
    <source>
        <dbReference type="Proteomes" id="UP000887579"/>
    </source>
</evidence>
<name>A0AC34FM67_9BILA</name>